<keyword evidence="1" id="KW-0808">Transferase</keyword>
<comment type="caution">
    <text evidence="1">The sequence shown here is derived from an EMBL/GenBank/DDBJ whole genome shotgun (WGS) entry which is preliminary data.</text>
</comment>
<reference evidence="1 2" key="1">
    <citation type="journal article" date="2017" name="Chemistry">
        <title>Isolation, Biosynthesis and Chemical Modifications of Rubterolones A-F: Rare Tropolone Alkaloids from Actinomadura sp. 5-2.</title>
        <authorList>
            <person name="Guo H."/>
            <person name="Benndorf R."/>
            <person name="Leichnitz D."/>
            <person name="Klassen J.L."/>
            <person name="Vollmers J."/>
            <person name="Gorls H."/>
            <person name="Steinacker M."/>
            <person name="Weigel C."/>
            <person name="Dahse H.M."/>
            <person name="Kaster A.K."/>
            <person name="de Beer Z.W."/>
            <person name="Poulsen M."/>
            <person name="Beemelmanns C."/>
        </authorList>
    </citation>
    <scope>NUCLEOTIDE SEQUENCE [LARGE SCALE GENOMIC DNA]</scope>
    <source>
        <strain evidence="1 2">5-2</strain>
    </source>
</reference>
<evidence type="ECO:0000313" key="1">
    <source>
        <dbReference type="EMBL" id="POM24742.1"/>
    </source>
</evidence>
<accession>A0A2P4UI57</accession>
<gene>
    <name evidence="1" type="primary">rsbW</name>
    <name evidence="1" type="ORF">BTM25_33770</name>
</gene>
<dbReference type="Proteomes" id="UP000242367">
    <property type="component" value="Unassembled WGS sequence"/>
</dbReference>
<dbReference type="EC" id="2.7.11.1" evidence="1"/>
<keyword evidence="1" id="KW-0418">Kinase</keyword>
<dbReference type="EMBL" id="MTBP01000002">
    <property type="protein sequence ID" value="POM24742.1"/>
    <property type="molecule type" value="Genomic_DNA"/>
</dbReference>
<protein>
    <submittedName>
        <fullName evidence="1">Serine-protein kinase RsbW</fullName>
        <ecNumber evidence="1">2.7.11.1</ecNumber>
    </submittedName>
</protein>
<sequence>MTEETAAMAASTEDSVRDVVTVKLPAAGAYLSVLRTATAGLAARLDFTLDEIEDLRIAVDEACAMLLPQAVPGTDLTCEFELTDEAMSIAVSVLTVDGAVPSRDTFAWTVLSSLAGEVDAKAAADDRVIVTLQKRRSGGLAL</sequence>
<dbReference type="RefSeq" id="WP_378186400.1">
    <property type="nucleotide sequence ID" value="NZ_MTBP01000002.1"/>
</dbReference>
<dbReference type="AlphaFoldDB" id="A0A2P4UI57"/>
<keyword evidence="2" id="KW-1185">Reference proteome</keyword>
<organism evidence="1 2">
    <name type="scientific">Actinomadura rubteroloni</name>
    <dbReference type="NCBI Taxonomy" id="1926885"/>
    <lineage>
        <taxon>Bacteria</taxon>
        <taxon>Bacillati</taxon>
        <taxon>Actinomycetota</taxon>
        <taxon>Actinomycetes</taxon>
        <taxon>Streptosporangiales</taxon>
        <taxon>Thermomonosporaceae</taxon>
        <taxon>Actinomadura</taxon>
    </lineage>
</organism>
<dbReference type="GO" id="GO:0004674">
    <property type="term" value="F:protein serine/threonine kinase activity"/>
    <property type="evidence" value="ECO:0007669"/>
    <property type="project" value="UniProtKB-EC"/>
</dbReference>
<evidence type="ECO:0000313" key="2">
    <source>
        <dbReference type="Proteomes" id="UP000242367"/>
    </source>
</evidence>
<proteinExistence type="predicted"/>
<name>A0A2P4UI57_9ACTN</name>